<dbReference type="EMBL" id="CAOJ01014882">
    <property type="protein sequence ID" value="CCO35641.1"/>
    <property type="molecule type" value="Genomic_DNA"/>
</dbReference>
<gene>
    <name evidence="1" type="ORF">BN14_09759</name>
</gene>
<protein>
    <submittedName>
        <fullName evidence="1">Uncharacterized protein</fullName>
    </submittedName>
</protein>
<evidence type="ECO:0000313" key="2">
    <source>
        <dbReference type="Proteomes" id="UP000012065"/>
    </source>
</evidence>
<comment type="caution">
    <text evidence="1">The sequence shown here is derived from an EMBL/GenBank/DDBJ whole genome shotgun (WGS) entry which is preliminary data.</text>
</comment>
<proteinExistence type="predicted"/>
<evidence type="ECO:0000313" key="1">
    <source>
        <dbReference type="EMBL" id="CCO35641.1"/>
    </source>
</evidence>
<dbReference type="Proteomes" id="UP000012065">
    <property type="component" value="Unassembled WGS sequence"/>
</dbReference>
<organism evidence="1 2">
    <name type="scientific">Thanatephorus cucumeris (strain AG1-IB / isolate 7/3/14)</name>
    <name type="common">Lettuce bottom rot fungus</name>
    <name type="synonym">Rhizoctonia solani</name>
    <dbReference type="NCBI Taxonomy" id="1108050"/>
    <lineage>
        <taxon>Eukaryota</taxon>
        <taxon>Fungi</taxon>
        <taxon>Dikarya</taxon>
        <taxon>Basidiomycota</taxon>
        <taxon>Agaricomycotina</taxon>
        <taxon>Agaricomycetes</taxon>
        <taxon>Cantharellales</taxon>
        <taxon>Ceratobasidiaceae</taxon>
        <taxon>Rhizoctonia</taxon>
        <taxon>Rhizoctonia solani AG-1</taxon>
    </lineage>
</organism>
<dbReference type="HOGENOM" id="CLU_138735_0_0_1"/>
<sequence>MMNPQSVQEGPKNIVVWFQDNLGLSYFGKYFINQEDEEGQIRQIVHRQGFDQASQREHLVKRRGRMIGLRQLPELPVYAIAATKAYEYVKGHYKQGDTVVLLADSDTNPEAVINASELLVKCLVMRLKDRFLYGLNYRDQHVTALNEDMLSR</sequence>
<dbReference type="AlphaFoldDB" id="M5C881"/>
<reference evidence="1 2" key="1">
    <citation type="journal article" date="2013" name="J. Biotechnol.">
        <title>Establishment and interpretation of the genome sequence of the phytopathogenic fungus Rhizoctonia solani AG1-IB isolate 7/3/14.</title>
        <authorList>
            <person name="Wibberg D.W."/>
            <person name="Jelonek L.J."/>
            <person name="Rupp O.R."/>
            <person name="Hennig M.H."/>
            <person name="Eikmeyer F.E."/>
            <person name="Goesmann A.G."/>
            <person name="Hartmann A.H."/>
            <person name="Borriss R.B."/>
            <person name="Grosch R.G."/>
            <person name="Puehler A.P."/>
            <person name="Schlueter A.S."/>
        </authorList>
    </citation>
    <scope>NUCLEOTIDE SEQUENCE [LARGE SCALE GENOMIC DNA]</scope>
    <source>
        <strain evidence="2">AG1-IB / isolate 7/3/14</strain>
    </source>
</reference>
<name>M5C881_THACB</name>
<accession>M5C881</accession>